<evidence type="ECO:0000259" key="1">
    <source>
        <dbReference type="Pfam" id="PF24494"/>
    </source>
</evidence>
<dbReference type="OrthoDB" id="5383867at2759"/>
<gene>
    <name evidence="2" type="ORF">CFD26_104503</name>
</gene>
<evidence type="ECO:0000313" key="2">
    <source>
        <dbReference type="EMBL" id="RLL97298.1"/>
    </source>
</evidence>
<dbReference type="InterPro" id="IPR056009">
    <property type="entry name" value="DUF7587"/>
</dbReference>
<keyword evidence="3" id="KW-1185">Reference proteome</keyword>
<organism evidence="2 3">
    <name type="scientific">Aspergillus turcosus</name>
    <dbReference type="NCBI Taxonomy" id="1245748"/>
    <lineage>
        <taxon>Eukaryota</taxon>
        <taxon>Fungi</taxon>
        <taxon>Dikarya</taxon>
        <taxon>Ascomycota</taxon>
        <taxon>Pezizomycotina</taxon>
        <taxon>Eurotiomycetes</taxon>
        <taxon>Eurotiomycetidae</taxon>
        <taxon>Eurotiales</taxon>
        <taxon>Aspergillaceae</taxon>
        <taxon>Aspergillus</taxon>
        <taxon>Aspergillus subgen. Fumigati</taxon>
    </lineage>
</organism>
<sequence>MDNRFHPLSGDDKPYFLFRAESQDNRSFENGGIFARNPRHNHPTAQDFDNHLSWQRIDTGLVSFTSSWRRVMERRQMLIDRREEDVIVVAVQAKNLVGVYSAERVAEALGYRDENNDPRRRPCHRDEYLIYGGISPDEYAILAVFDGREPCVPVIFNTPAFEYHGQIPRNSLPGQAERGPLVALEDEMYRRTGRRDDLVRDELVRTICGVPHMPWLVRTIY</sequence>
<accession>A0A229XE45</accession>
<evidence type="ECO:0000313" key="3">
    <source>
        <dbReference type="Proteomes" id="UP000215289"/>
    </source>
</evidence>
<dbReference type="EMBL" id="NIDN02000082">
    <property type="protein sequence ID" value="RLL97298.1"/>
    <property type="molecule type" value="Genomic_DNA"/>
</dbReference>
<dbReference type="AlphaFoldDB" id="A0A229XE45"/>
<dbReference type="Pfam" id="PF24494">
    <property type="entry name" value="DUF7587"/>
    <property type="match status" value="1"/>
</dbReference>
<protein>
    <recommendedName>
        <fullName evidence="1">DUF7587 domain-containing protein</fullName>
    </recommendedName>
</protein>
<feature type="domain" description="DUF7587" evidence="1">
    <location>
        <begin position="18"/>
        <end position="144"/>
    </location>
</feature>
<comment type="caution">
    <text evidence="2">The sequence shown here is derived from an EMBL/GenBank/DDBJ whole genome shotgun (WGS) entry which is preliminary data.</text>
</comment>
<dbReference type="Proteomes" id="UP000215289">
    <property type="component" value="Unassembled WGS sequence"/>
</dbReference>
<reference evidence="2 3" key="1">
    <citation type="submission" date="2018-08" db="EMBL/GenBank/DDBJ databases">
        <title>Draft genome sequences of two Aspergillus turcosus clinical strains isolated from bronchoalveolar lavage fluid: one azole-susceptible and the other azole-resistant.</title>
        <authorList>
            <person name="Parent-Michaud M."/>
            <person name="Dufresne P.J."/>
            <person name="Fournier E."/>
            <person name="Martineau C."/>
            <person name="Moreira S."/>
            <person name="Perkins V."/>
            <person name="De Repentigny L."/>
            <person name="Dufresne S.F."/>
        </authorList>
    </citation>
    <scope>NUCLEOTIDE SEQUENCE [LARGE SCALE GENOMIC DNA]</scope>
    <source>
        <strain evidence="2">HMR AF 1038</strain>
    </source>
</reference>
<proteinExistence type="predicted"/>
<name>A0A229XE45_9EURO</name>